<dbReference type="AlphaFoldDB" id="A0A149VVL7"/>
<dbReference type="PATRIC" id="fig|1789004.3.peg.2373"/>
<name>A0A149VVL7_9PROT</name>
<organism evidence="1 2">
    <name type="scientific">Ferrovum myxofaciens</name>
    <dbReference type="NCBI Taxonomy" id="416213"/>
    <lineage>
        <taxon>Bacteria</taxon>
        <taxon>Pseudomonadati</taxon>
        <taxon>Pseudomonadota</taxon>
        <taxon>Betaproteobacteria</taxon>
        <taxon>Ferrovales</taxon>
        <taxon>Ferrovaceae</taxon>
        <taxon>Ferrovum</taxon>
    </lineage>
</organism>
<dbReference type="STRING" id="1789004.FEMY_22560"/>
<dbReference type="RefSeq" id="WP_062188545.1">
    <property type="nucleotide sequence ID" value="NZ_CP149478.1"/>
</dbReference>
<keyword evidence="2" id="KW-1185">Reference proteome</keyword>
<gene>
    <name evidence="1" type="ORF">FEMY_22560</name>
</gene>
<evidence type="ECO:0000313" key="1">
    <source>
        <dbReference type="EMBL" id="KXW57226.1"/>
    </source>
</evidence>
<comment type="caution">
    <text evidence="1">The sequence shown here is derived from an EMBL/GenBank/DDBJ whole genome shotgun (WGS) entry which is preliminary data.</text>
</comment>
<proteinExistence type="predicted"/>
<sequence>MRHILLTEAIVVSAPGMFQAPNPALLVAFASHLQRKSASTLGTVSVTVNLTTVTVATNDHLHTATCA</sequence>
<dbReference type="EMBL" id="LRRD01000089">
    <property type="protein sequence ID" value="KXW57226.1"/>
    <property type="molecule type" value="Genomic_DNA"/>
</dbReference>
<dbReference type="Proteomes" id="UP000075653">
    <property type="component" value="Unassembled WGS sequence"/>
</dbReference>
<protein>
    <submittedName>
        <fullName evidence="1">Uncharacterized protein</fullName>
    </submittedName>
</protein>
<evidence type="ECO:0000313" key="2">
    <source>
        <dbReference type="Proteomes" id="UP000075653"/>
    </source>
</evidence>
<accession>A0A149VVL7</accession>
<reference evidence="1 2" key="1">
    <citation type="submission" date="2016-01" db="EMBL/GenBank/DDBJ databases">
        <title>Genome sequence of the acidophilic iron oxidising Ferrovum strain Z-31.</title>
        <authorList>
            <person name="Poehlein A."/>
            <person name="Ullrich S.R."/>
            <person name="Schloemann M."/>
            <person name="Muehling M."/>
            <person name="Daniel R."/>
        </authorList>
    </citation>
    <scope>NUCLEOTIDE SEQUENCE [LARGE SCALE GENOMIC DNA]</scope>
    <source>
        <strain evidence="1 2">Z-31</strain>
    </source>
</reference>